<dbReference type="GO" id="GO:0016887">
    <property type="term" value="F:ATP hydrolysis activity"/>
    <property type="evidence" value="ECO:0007669"/>
    <property type="project" value="InterPro"/>
</dbReference>
<evidence type="ECO:0000256" key="3">
    <source>
        <dbReference type="ARBA" id="ARBA00022448"/>
    </source>
</evidence>
<dbReference type="Pfam" id="PF00005">
    <property type="entry name" value="ABC_tran"/>
    <property type="match status" value="2"/>
</dbReference>
<evidence type="ECO:0000256" key="4">
    <source>
        <dbReference type="ARBA" id="ARBA00022692"/>
    </source>
</evidence>
<feature type="transmembrane region" description="Helical" evidence="11">
    <location>
        <begin position="907"/>
        <end position="928"/>
    </location>
</feature>
<dbReference type="CDD" id="cd03244">
    <property type="entry name" value="ABCC_MRP_domain2"/>
    <property type="match status" value="1"/>
</dbReference>
<feature type="domain" description="ABC transmembrane type-1" evidence="13">
    <location>
        <begin position="909"/>
        <end position="1191"/>
    </location>
</feature>
<dbReference type="PROSITE" id="PS50929">
    <property type="entry name" value="ABC_TM1F"/>
    <property type="match status" value="2"/>
</dbReference>
<dbReference type="GO" id="GO:0005737">
    <property type="term" value="C:cytoplasm"/>
    <property type="evidence" value="ECO:0007669"/>
    <property type="project" value="UniProtKB-ARBA"/>
</dbReference>
<evidence type="ECO:0000259" key="12">
    <source>
        <dbReference type="PROSITE" id="PS50893"/>
    </source>
</evidence>
<evidence type="ECO:0000259" key="13">
    <source>
        <dbReference type="PROSITE" id="PS50929"/>
    </source>
</evidence>
<dbReference type="InterPro" id="IPR011527">
    <property type="entry name" value="ABC1_TM_dom"/>
</dbReference>
<evidence type="ECO:0000256" key="1">
    <source>
        <dbReference type="ARBA" id="ARBA00004141"/>
    </source>
</evidence>
<keyword evidence="4 11" id="KW-0812">Transmembrane</keyword>
<evidence type="ECO:0000256" key="7">
    <source>
        <dbReference type="ARBA" id="ARBA00022840"/>
    </source>
</evidence>
<dbReference type="Proteomes" id="UP001194746">
    <property type="component" value="Unassembled WGS sequence"/>
</dbReference>
<dbReference type="FunFam" id="3.40.50.300:FF:000610">
    <property type="entry name" value="Multidrug resistance-associated ABC transporter"/>
    <property type="match status" value="1"/>
</dbReference>
<accession>A0AAD4CVS4</accession>
<dbReference type="InterPro" id="IPR050173">
    <property type="entry name" value="ABC_transporter_C-like"/>
</dbReference>
<dbReference type="InterPro" id="IPR017871">
    <property type="entry name" value="ABC_transporter-like_CS"/>
</dbReference>
<organism evidence="14 15">
    <name type="scientific">Aspergillus nanangensis</name>
    <dbReference type="NCBI Taxonomy" id="2582783"/>
    <lineage>
        <taxon>Eukaryota</taxon>
        <taxon>Fungi</taxon>
        <taxon>Dikarya</taxon>
        <taxon>Ascomycota</taxon>
        <taxon>Pezizomycotina</taxon>
        <taxon>Eurotiomycetes</taxon>
        <taxon>Eurotiomycetidae</taxon>
        <taxon>Eurotiales</taxon>
        <taxon>Aspergillaceae</taxon>
        <taxon>Aspergillus</taxon>
        <taxon>Aspergillus subgen. Circumdati</taxon>
    </lineage>
</organism>
<evidence type="ECO:0000313" key="14">
    <source>
        <dbReference type="EMBL" id="KAF9893611.1"/>
    </source>
</evidence>
<keyword evidence="5" id="KW-0677">Repeat</keyword>
<dbReference type="InterPro" id="IPR036640">
    <property type="entry name" value="ABC1_TM_sf"/>
</dbReference>
<evidence type="ECO:0000256" key="8">
    <source>
        <dbReference type="ARBA" id="ARBA00022989"/>
    </source>
</evidence>
<dbReference type="GO" id="GO:0005524">
    <property type="term" value="F:ATP binding"/>
    <property type="evidence" value="ECO:0007669"/>
    <property type="project" value="UniProtKB-KW"/>
</dbReference>
<evidence type="ECO:0000256" key="6">
    <source>
        <dbReference type="ARBA" id="ARBA00022741"/>
    </source>
</evidence>
<comment type="similarity">
    <text evidence="2">Belongs to the ABC transporter superfamily. ABCC family. Conjugate transporter (TC 3.A.1.208) subfamily.</text>
</comment>
<dbReference type="InterPro" id="IPR003593">
    <property type="entry name" value="AAA+_ATPase"/>
</dbReference>
<dbReference type="SUPFAM" id="SSF90123">
    <property type="entry name" value="ABC transporter transmembrane region"/>
    <property type="match status" value="2"/>
</dbReference>
<feature type="domain" description="ABC transmembrane type-1" evidence="13">
    <location>
        <begin position="387"/>
        <end position="578"/>
    </location>
</feature>
<evidence type="ECO:0000256" key="11">
    <source>
        <dbReference type="SAM" id="Phobius"/>
    </source>
</evidence>
<feature type="domain" description="ABC transporter" evidence="12">
    <location>
        <begin position="607"/>
        <end position="848"/>
    </location>
</feature>
<dbReference type="CDD" id="cd18596">
    <property type="entry name" value="ABC_6TM_VMR1_D1_like"/>
    <property type="match status" value="1"/>
</dbReference>
<feature type="transmembrane region" description="Helical" evidence="11">
    <location>
        <begin position="281"/>
        <end position="303"/>
    </location>
</feature>
<protein>
    <recommendedName>
        <fullName evidence="16">ABC bile acid transporter</fullName>
    </recommendedName>
</protein>
<dbReference type="CDD" id="cd18604">
    <property type="entry name" value="ABC_6TM_VMR1_D2_like"/>
    <property type="match status" value="1"/>
</dbReference>
<keyword evidence="3" id="KW-0813">Transport</keyword>
<evidence type="ECO:0000256" key="9">
    <source>
        <dbReference type="ARBA" id="ARBA00023136"/>
    </source>
</evidence>
<comment type="subcellular location">
    <subcellularLocation>
        <location evidence="1">Membrane</location>
        <topology evidence="1">Multi-pass membrane protein</topology>
    </subcellularLocation>
</comment>
<proteinExistence type="inferred from homology"/>
<keyword evidence="6" id="KW-0547">Nucleotide-binding</keyword>
<reference evidence="14" key="1">
    <citation type="journal article" date="2019" name="Beilstein J. Org. Chem.">
        <title>Nanangenines: drimane sesquiterpenoids as the dominant metabolite cohort of a novel Australian fungus, Aspergillus nanangensis.</title>
        <authorList>
            <person name="Lacey H.J."/>
            <person name="Gilchrist C.L.M."/>
            <person name="Crombie A."/>
            <person name="Kalaitzis J.A."/>
            <person name="Vuong D."/>
            <person name="Rutledge P.J."/>
            <person name="Turner P."/>
            <person name="Pitt J.I."/>
            <person name="Lacey E."/>
            <person name="Chooi Y.H."/>
            <person name="Piggott A.M."/>
        </authorList>
    </citation>
    <scope>NUCLEOTIDE SEQUENCE</scope>
    <source>
        <strain evidence="14">MST-FP2251</strain>
    </source>
</reference>
<feature type="transmembrane region" description="Helical" evidence="11">
    <location>
        <begin position="408"/>
        <end position="429"/>
    </location>
</feature>
<dbReference type="SMART" id="SM00382">
    <property type="entry name" value="AAA"/>
    <property type="match status" value="2"/>
</dbReference>
<dbReference type="GO" id="GO:0140359">
    <property type="term" value="F:ABC-type transporter activity"/>
    <property type="evidence" value="ECO:0007669"/>
    <property type="project" value="InterPro"/>
</dbReference>
<name>A0AAD4CVS4_ASPNN</name>
<dbReference type="PANTHER" id="PTHR24223">
    <property type="entry name" value="ATP-BINDING CASSETTE SUB-FAMILY C"/>
    <property type="match status" value="1"/>
</dbReference>
<gene>
    <name evidence="14" type="ORF">FE257_010923</name>
</gene>
<dbReference type="PANTHER" id="PTHR24223:SF456">
    <property type="entry name" value="MULTIDRUG RESISTANCE-ASSOCIATED PROTEIN LETHAL(2)03659"/>
    <property type="match status" value="1"/>
</dbReference>
<feature type="transmembrane region" description="Helical" evidence="11">
    <location>
        <begin position="315"/>
        <end position="334"/>
    </location>
</feature>
<feature type="transmembrane region" description="Helical" evidence="11">
    <location>
        <begin position="435"/>
        <end position="453"/>
    </location>
</feature>
<feature type="region of interest" description="Disordered" evidence="10">
    <location>
        <begin position="843"/>
        <end position="876"/>
    </location>
</feature>
<dbReference type="InterPro" id="IPR003439">
    <property type="entry name" value="ABC_transporter-like_ATP-bd"/>
</dbReference>
<dbReference type="Gene3D" id="1.20.1560.10">
    <property type="entry name" value="ABC transporter type 1, transmembrane domain"/>
    <property type="match status" value="2"/>
</dbReference>
<evidence type="ECO:0000313" key="15">
    <source>
        <dbReference type="Proteomes" id="UP001194746"/>
    </source>
</evidence>
<keyword evidence="15" id="KW-1185">Reference proteome</keyword>
<feature type="transmembrane region" description="Helical" evidence="11">
    <location>
        <begin position="959"/>
        <end position="983"/>
    </location>
</feature>
<comment type="caution">
    <text evidence="14">The sequence shown here is derived from an EMBL/GenBank/DDBJ whole genome shotgun (WGS) entry which is preliminary data.</text>
</comment>
<dbReference type="InterPro" id="IPR027417">
    <property type="entry name" value="P-loop_NTPase"/>
</dbReference>
<dbReference type="Pfam" id="PF00664">
    <property type="entry name" value="ABC_membrane"/>
    <property type="match status" value="2"/>
</dbReference>
<dbReference type="GO" id="GO:0016020">
    <property type="term" value="C:membrane"/>
    <property type="evidence" value="ECO:0007669"/>
    <property type="project" value="UniProtKB-SubCell"/>
</dbReference>
<dbReference type="Gene3D" id="3.40.50.300">
    <property type="entry name" value="P-loop containing nucleotide triphosphate hydrolases"/>
    <property type="match status" value="2"/>
</dbReference>
<feature type="transmembrane region" description="Helical" evidence="11">
    <location>
        <begin position="18"/>
        <end position="40"/>
    </location>
</feature>
<dbReference type="FunFam" id="1.20.1560.10:FF:000013">
    <property type="entry name" value="ABC transporter C family member 2"/>
    <property type="match status" value="1"/>
</dbReference>
<dbReference type="PROSITE" id="PS00211">
    <property type="entry name" value="ABC_TRANSPORTER_1"/>
    <property type="match status" value="1"/>
</dbReference>
<feature type="transmembrane region" description="Helical" evidence="11">
    <location>
        <begin position="1056"/>
        <end position="1074"/>
    </location>
</feature>
<keyword evidence="7" id="KW-0067">ATP-binding</keyword>
<dbReference type="CDD" id="cd03250">
    <property type="entry name" value="ABCC_MRP_domain1"/>
    <property type="match status" value="1"/>
</dbReference>
<dbReference type="SUPFAM" id="SSF52540">
    <property type="entry name" value="P-loop containing nucleoside triphosphate hydrolases"/>
    <property type="match status" value="2"/>
</dbReference>
<keyword evidence="8 11" id="KW-1133">Transmembrane helix</keyword>
<reference evidence="14" key="2">
    <citation type="submission" date="2020-02" db="EMBL/GenBank/DDBJ databases">
        <authorList>
            <person name="Gilchrist C.L.M."/>
            <person name="Chooi Y.-H."/>
        </authorList>
    </citation>
    <scope>NUCLEOTIDE SEQUENCE</scope>
    <source>
        <strain evidence="14">MST-FP2251</strain>
    </source>
</reference>
<evidence type="ECO:0000256" key="10">
    <source>
        <dbReference type="SAM" id="MobiDB-lite"/>
    </source>
</evidence>
<dbReference type="PROSITE" id="PS50893">
    <property type="entry name" value="ABC_TRANSPORTER_2"/>
    <property type="match status" value="2"/>
</dbReference>
<evidence type="ECO:0000256" key="5">
    <source>
        <dbReference type="ARBA" id="ARBA00022737"/>
    </source>
</evidence>
<feature type="domain" description="ABC transporter" evidence="12">
    <location>
        <begin position="1238"/>
        <end position="1487"/>
    </location>
</feature>
<keyword evidence="9 11" id="KW-0472">Membrane</keyword>
<dbReference type="EMBL" id="VCAU01000007">
    <property type="protein sequence ID" value="KAF9893611.1"/>
    <property type="molecule type" value="Genomic_DNA"/>
</dbReference>
<sequence>MISLSAFAIAWGSWLTPIVVNAGAFVVIFLLSIPACRVLLSHRPLGNRTKPLHYHDENGEATAASVQAYLYKRTTPVTTSLIQTILACKTCFWGTGFREGLPGALGTTHRIQMVMWALLLVQSTALWWEGLCTAHLSLDLRNAASQLLAGLAFAADLYTGSQAGLLISTSQWLQLGLTVATCVCNLLVPRRPHVFRSGVLVSPEYATNALSRISFRWAESVLRAGSLSRTLEVEHLPEIPMRACARGLDDVFTRARRKGGRFTRTSFLWTLIGLHRSTIQLYLLLTALVTSLNFLPQASLFFILQELEQRSHGTYSKTALWFYVAGLVFPRLIVSPIDGYRYWMAHSAFNLRTNQHLSVAIFAKAVSLNVHGDPNINDKSKAPKSTEDQSTHRIVNLMSVDIANASRVLYAPADLLLMPLRLFIAFQALAHLLSWHSAVAGIGTFALSLLISARPARKQATSRQIMLGLRDQKMSALAEVFRGIRQIKLLALESVMEARINQFRDAELQALWGEVIWDLVNRTLYSVSPTILSVVSLGAHAWLHGSINPATAFTAIYLLNTIQTSMSAIPGIVRSLVSSLSSCERLVDFLNGPERVDISTPSDVIEFRNATISYSRNISHIGTGVLKDLNLTFPHGALSVITGPTGAGKSLLLAAILGECHLHQGAIHTPAQRRWDADRSNSGLNESVAYVCQNPWLEAASVKENILFGLPYDGPRYSQVLHACALNPDLKTFPDGDLTQLGPDGVNLSGGQKWRITLARGLYSRAGVLVLDDIFSAVDVHTARHLHEYAVTGPLAAGRTRILVTHNVELCRGDIGYLVALNRNVVSFAGSATNYLGGKTMPVEFQKPEDENNGSHSSPPCLAPTSVTREEKTNRPRQFMAKEHREKGLVRWPVLLNYIQSSGTMAYWIWTLLTFVTYGSVALARTWWLGLWSQTQDSPSTSRASSLSATNKERQGPDVAWYFSIYLLMSVLVVILSVARVYIVSAGAYRASRKLFRGLLHRTLRAPLHWIDTVPLGRILNRFSADFDMVDTQLRGDIQEILACGVDATMAMLSGIAINPLLLILACVLVRYVVHEARRYLAAAQEVKRLDSVMRSPIIDNLTSCIIGLWTIRAYGRLDAYKTQMGMLIDRRTRTSWHSGALNHWLAIQMSTLGAAFVASSAALIVSLRNVDAASAGFVITFALRLEDSMQYTVGRCKSLELDLNAVERVLEYSDIEPECDKHDHTVVPASWPSQGTIQVSNLVVRYAPDLPPVLDGVSFRIDQNERVGIVGRTGAGKSSLVLALFRMLEASQGQILVDGLDISSIRLQDLRSRLAIIPQNPTLLKGTVRSNLDPLNEYGDRQLLRALSQVHWQRMTIQNCEKRDGMDESESLPSPLDLVVGEGGENLSQGQCQLLCLARAMVREPKLLILDEATSAVDQETDARIQLSLRSEFRPGSTTLLVVAHRLSTVVDFDKIIVLGAGKVLECGSPLDLIRKKGGVFRGMVEEDAEADALTKKIHCESGLS</sequence>
<evidence type="ECO:0000256" key="2">
    <source>
        <dbReference type="ARBA" id="ARBA00009726"/>
    </source>
</evidence>
<evidence type="ECO:0008006" key="16">
    <source>
        <dbReference type="Google" id="ProtNLM"/>
    </source>
</evidence>